<evidence type="ECO:0000313" key="1">
    <source>
        <dbReference type="EMBL" id="KAJ9078567.1"/>
    </source>
</evidence>
<protein>
    <submittedName>
        <fullName evidence="1">Uncharacterized protein</fullName>
    </submittedName>
</protein>
<comment type="caution">
    <text evidence="1">The sequence shown here is derived from an EMBL/GenBank/DDBJ whole genome shotgun (WGS) entry which is preliminary data.</text>
</comment>
<dbReference type="Proteomes" id="UP001165960">
    <property type="component" value="Unassembled WGS sequence"/>
</dbReference>
<sequence>MEAKEWIQAGFEASQIATWRQTIPNSRNSSTYMKKNIARLEAAQWFDVGLSVEEAHYFKQGCWKYLKTVKWLHANKVDFNKLRQFIHYSSNPDKTLEWSQSKFPPSQAHQWMAIEVDITLATTLSNAMITPPSVIEFLDAGYKLEETLPLLFKGIPMDKAPSLKQKRGNNISYSKKIKKGIPPGLTDRRTISFK</sequence>
<keyword evidence="2" id="KW-1185">Reference proteome</keyword>
<accession>A0ACC2TVM9</accession>
<reference evidence="1" key="1">
    <citation type="submission" date="2022-04" db="EMBL/GenBank/DDBJ databases">
        <title>Genome of the entomopathogenic fungus Entomophthora muscae.</title>
        <authorList>
            <person name="Elya C."/>
            <person name="Lovett B.R."/>
            <person name="Lee E."/>
            <person name="Macias A.M."/>
            <person name="Hajek A.E."/>
            <person name="De Bivort B.L."/>
            <person name="Kasson M.T."/>
            <person name="De Fine Licht H.H."/>
            <person name="Stajich J.E."/>
        </authorList>
    </citation>
    <scope>NUCLEOTIDE SEQUENCE</scope>
    <source>
        <strain evidence="1">Berkeley</strain>
    </source>
</reference>
<dbReference type="EMBL" id="QTSX02002144">
    <property type="protein sequence ID" value="KAJ9078567.1"/>
    <property type="molecule type" value="Genomic_DNA"/>
</dbReference>
<organism evidence="1 2">
    <name type="scientific">Entomophthora muscae</name>
    <dbReference type="NCBI Taxonomy" id="34485"/>
    <lineage>
        <taxon>Eukaryota</taxon>
        <taxon>Fungi</taxon>
        <taxon>Fungi incertae sedis</taxon>
        <taxon>Zoopagomycota</taxon>
        <taxon>Entomophthoromycotina</taxon>
        <taxon>Entomophthoromycetes</taxon>
        <taxon>Entomophthorales</taxon>
        <taxon>Entomophthoraceae</taxon>
        <taxon>Entomophthora</taxon>
    </lineage>
</organism>
<proteinExistence type="predicted"/>
<evidence type="ECO:0000313" key="2">
    <source>
        <dbReference type="Proteomes" id="UP001165960"/>
    </source>
</evidence>
<name>A0ACC2TVM9_9FUNG</name>
<gene>
    <name evidence="1" type="ORF">DSO57_1005410</name>
</gene>